<evidence type="ECO:0000313" key="2">
    <source>
        <dbReference type="Proteomes" id="UP000828251"/>
    </source>
</evidence>
<dbReference type="Proteomes" id="UP000828251">
    <property type="component" value="Unassembled WGS sequence"/>
</dbReference>
<protein>
    <submittedName>
        <fullName evidence="1">Uncharacterized protein</fullName>
    </submittedName>
</protein>
<dbReference type="EMBL" id="JAIQCV010000011">
    <property type="protein sequence ID" value="KAH1045904.1"/>
    <property type="molecule type" value="Genomic_DNA"/>
</dbReference>
<dbReference type="OrthoDB" id="1001661at2759"/>
<name>A0A9D3ZKY9_9ROSI</name>
<gene>
    <name evidence="1" type="ORF">J1N35_036688</name>
</gene>
<comment type="caution">
    <text evidence="1">The sequence shown here is derived from an EMBL/GenBank/DDBJ whole genome shotgun (WGS) entry which is preliminary data.</text>
</comment>
<accession>A0A9D3ZKY9</accession>
<dbReference type="AlphaFoldDB" id="A0A9D3ZKY9"/>
<reference evidence="1 2" key="1">
    <citation type="journal article" date="2021" name="Plant Biotechnol. J.">
        <title>Multi-omics assisted identification of the key and species-specific regulatory components of drought-tolerant mechanisms in Gossypium stocksii.</title>
        <authorList>
            <person name="Yu D."/>
            <person name="Ke L."/>
            <person name="Zhang D."/>
            <person name="Wu Y."/>
            <person name="Sun Y."/>
            <person name="Mei J."/>
            <person name="Sun J."/>
            <person name="Sun Y."/>
        </authorList>
    </citation>
    <scope>NUCLEOTIDE SEQUENCE [LARGE SCALE GENOMIC DNA]</scope>
    <source>
        <strain evidence="2">cv. E1</strain>
        <tissue evidence="1">Leaf</tissue>
    </source>
</reference>
<organism evidence="1 2">
    <name type="scientific">Gossypium stocksii</name>
    <dbReference type="NCBI Taxonomy" id="47602"/>
    <lineage>
        <taxon>Eukaryota</taxon>
        <taxon>Viridiplantae</taxon>
        <taxon>Streptophyta</taxon>
        <taxon>Embryophyta</taxon>
        <taxon>Tracheophyta</taxon>
        <taxon>Spermatophyta</taxon>
        <taxon>Magnoliopsida</taxon>
        <taxon>eudicotyledons</taxon>
        <taxon>Gunneridae</taxon>
        <taxon>Pentapetalae</taxon>
        <taxon>rosids</taxon>
        <taxon>malvids</taxon>
        <taxon>Malvales</taxon>
        <taxon>Malvaceae</taxon>
        <taxon>Malvoideae</taxon>
        <taxon>Gossypium</taxon>
    </lineage>
</organism>
<evidence type="ECO:0000313" key="1">
    <source>
        <dbReference type="EMBL" id="KAH1045904.1"/>
    </source>
</evidence>
<proteinExistence type="predicted"/>
<sequence>MNTEKRIVQGYVEDKQLWNLQKCLVCESISMIWIKVRTMKDVRDMGLDVVKDPLKDPNVGGVDSGSGMGEKKGLNKKIQSMYEIQSSILTSREKKKRDRALHKEKGRKFRKEDERIVNLSLSDLDISNRMRVILREEKNAWAIGKKLGFSVHGDEEDVIKEIMRAKTQ</sequence>
<keyword evidence="2" id="KW-1185">Reference proteome</keyword>